<reference evidence="8 9" key="1">
    <citation type="submission" date="2020-08" db="EMBL/GenBank/DDBJ databases">
        <title>A Genomic Blueprint of the Chicken Gut Microbiome.</title>
        <authorList>
            <person name="Gilroy R."/>
            <person name="Ravi A."/>
            <person name="Getino M."/>
            <person name="Pursley I."/>
            <person name="Horton D.L."/>
            <person name="Alikhan N.-F."/>
            <person name="Baker D."/>
            <person name="Gharbi K."/>
            <person name="Hall N."/>
            <person name="Watson M."/>
            <person name="Adriaenssens E.M."/>
            <person name="Foster-Nyarko E."/>
            <person name="Jarju S."/>
            <person name="Secka A."/>
            <person name="Antonio M."/>
            <person name="Oren A."/>
            <person name="Chaudhuri R."/>
            <person name="La Ragione R.M."/>
            <person name="Hildebrand F."/>
            <person name="Pallen M.J."/>
        </authorList>
    </citation>
    <scope>NUCLEOTIDE SEQUENCE [LARGE SCALE GENOMIC DNA]</scope>
    <source>
        <strain evidence="8 9">Sa1CUA4</strain>
    </source>
</reference>
<evidence type="ECO:0000256" key="1">
    <source>
        <dbReference type="ARBA" id="ARBA00022679"/>
    </source>
</evidence>
<dbReference type="HAMAP" id="MF_01659">
    <property type="entry name" value="MenD"/>
    <property type="match status" value="1"/>
</dbReference>
<comment type="subunit">
    <text evidence="6">Homodimer.</text>
</comment>
<dbReference type="EC" id="2.2.1.9" evidence="6"/>
<keyword evidence="3 6" id="KW-0460">Magnesium</keyword>
<dbReference type="CDD" id="cd02009">
    <property type="entry name" value="TPP_SHCHC_synthase"/>
    <property type="match status" value="1"/>
</dbReference>
<dbReference type="GO" id="GO:0070204">
    <property type="term" value="F:2-succinyl-5-enolpyruvyl-6-hydroxy-3-cyclohexene-1-carboxylic-acid synthase activity"/>
    <property type="evidence" value="ECO:0007669"/>
    <property type="project" value="UniProtKB-EC"/>
</dbReference>
<evidence type="ECO:0000256" key="6">
    <source>
        <dbReference type="HAMAP-Rule" id="MF_01659"/>
    </source>
</evidence>
<keyword evidence="1 6" id="KW-0808">Transferase</keyword>
<comment type="cofactor">
    <cofactor evidence="6">
        <name>thiamine diphosphate</name>
        <dbReference type="ChEBI" id="CHEBI:58937"/>
    </cofactor>
    <text evidence="6">Binds 1 thiamine pyrophosphate per subunit.</text>
</comment>
<dbReference type="CDD" id="cd07037">
    <property type="entry name" value="TPP_PYR_MenD"/>
    <property type="match status" value="1"/>
</dbReference>
<keyword evidence="6" id="KW-0474">Menaquinone biosynthesis</keyword>
<dbReference type="RefSeq" id="WP_191765560.1">
    <property type="nucleotide sequence ID" value="NZ_JACSPM010000001.1"/>
</dbReference>
<protein>
    <recommendedName>
        <fullName evidence="6">2-succinyl-5-enolpyruvyl-6-hydroxy-3-cyclohexene-1-carboxylate synthase</fullName>
        <shortName evidence="6">SEPHCHC synthase</shortName>
        <ecNumber evidence="6">2.2.1.9</ecNumber>
    </recommendedName>
    <alternativeName>
        <fullName evidence="6">Menaquinone biosynthesis protein MenD</fullName>
    </alternativeName>
</protein>
<dbReference type="Pfam" id="PF02776">
    <property type="entry name" value="TPP_enzyme_N"/>
    <property type="match status" value="1"/>
</dbReference>
<comment type="cofactor">
    <cofactor evidence="6">
        <name>Mg(2+)</name>
        <dbReference type="ChEBI" id="CHEBI:18420"/>
    </cofactor>
    <cofactor evidence="6">
        <name>Mn(2+)</name>
        <dbReference type="ChEBI" id="CHEBI:29035"/>
    </cofactor>
</comment>
<gene>
    <name evidence="6 8" type="primary">menD</name>
    <name evidence="8" type="ORF">H9622_02435</name>
</gene>
<evidence type="ECO:0000256" key="4">
    <source>
        <dbReference type="ARBA" id="ARBA00023052"/>
    </source>
</evidence>
<dbReference type="Gene3D" id="3.40.50.970">
    <property type="match status" value="2"/>
</dbReference>
<dbReference type="Proteomes" id="UP000602532">
    <property type="component" value="Unassembled WGS sequence"/>
</dbReference>
<evidence type="ECO:0000313" key="8">
    <source>
        <dbReference type="EMBL" id="MBD8022445.1"/>
    </source>
</evidence>
<comment type="pathway">
    <text evidence="6">Quinol/quinone metabolism; 1,4-dihydroxy-2-naphthoate biosynthesis; 1,4-dihydroxy-2-naphthoate from chorismate: step 2/7.</text>
</comment>
<dbReference type="PANTHER" id="PTHR42916:SF1">
    <property type="entry name" value="PROTEIN PHYLLO, CHLOROPLASTIC"/>
    <property type="match status" value="1"/>
</dbReference>
<accession>A0ABR8WZC9</accession>
<dbReference type="PANTHER" id="PTHR42916">
    <property type="entry name" value="2-SUCCINYL-5-ENOLPYRUVYL-6-HYDROXY-3-CYCLOHEXENE-1-CARBOXYLATE SYNTHASE"/>
    <property type="match status" value="1"/>
</dbReference>
<evidence type="ECO:0000256" key="5">
    <source>
        <dbReference type="ARBA" id="ARBA00023211"/>
    </source>
</evidence>
<dbReference type="NCBIfam" id="TIGR00173">
    <property type="entry name" value="menD"/>
    <property type="match status" value="1"/>
</dbReference>
<dbReference type="InterPro" id="IPR004433">
    <property type="entry name" value="MenaQ_synth_MenD"/>
</dbReference>
<keyword evidence="9" id="KW-1185">Reference proteome</keyword>
<feature type="domain" description="Thiamine pyrophosphate enzyme N-terminal TPP-binding" evidence="7">
    <location>
        <begin position="14"/>
        <end position="125"/>
    </location>
</feature>
<comment type="function">
    <text evidence="6">Catalyzes the thiamine diphosphate-dependent decarboxylation of 2-oxoglutarate and the subsequent addition of the resulting succinic semialdehyde-thiamine pyrophosphate anion to isochorismate to yield 2-succinyl-5-enolpyruvyl-6-hydroxy-3-cyclohexene-1-carboxylate (SEPHCHC).</text>
</comment>
<keyword evidence="2 6" id="KW-0479">Metal-binding</keyword>
<dbReference type="Gene3D" id="3.40.50.1220">
    <property type="entry name" value="TPP-binding domain"/>
    <property type="match status" value="1"/>
</dbReference>
<evidence type="ECO:0000256" key="3">
    <source>
        <dbReference type="ARBA" id="ARBA00022842"/>
    </source>
</evidence>
<proteinExistence type="inferred from homology"/>
<comment type="similarity">
    <text evidence="6">Belongs to the TPP enzyme family. MenD subfamily.</text>
</comment>
<keyword evidence="5 6" id="KW-0464">Manganese</keyword>
<organism evidence="8 9">
    <name type="scientific">Microbacterium gallinarum</name>
    <dbReference type="NCBI Taxonomy" id="2762209"/>
    <lineage>
        <taxon>Bacteria</taxon>
        <taxon>Bacillati</taxon>
        <taxon>Actinomycetota</taxon>
        <taxon>Actinomycetes</taxon>
        <taxon>Micrococcales</taxon>
        <taxon>Microbacteriaceae</taxon>
        <taxon>Microbacterium</taxon>
    </lineage>
</organism>
<evidence type="ECO:0000256" key="2">
    <source>
        <dbReference type="ARBA" id="ARBA00022723"/>
    </source>
</evidence>
<dbReference type="EMBL" id="JACSPM010000001">
    <property type="protein sequence ID" value="MBD8022445.1"/>
    <property type="molecule type" value="Genomic_DNA"/>
</dbReference>
<keyword evidence="4 6" id="KW-0786">Thiamine pyrophosphate</keyword>
<name>A0ABR8WZC9_9MICO</name>
<evidence type="ECO:0000259" key="7">
    <source>
        <dbReference type="Pfam" id="PF02776"/>
    </source>
</evidence>
<dbReference type="SUPFAM" id="SSF52518">
    <property type="entry name" value="Thiamin diphosphate-binding fold (THDP-binding)"/>
    <property type="match status" value="2"/>
</dbReference>
<dbReference type="InterPro" id="IPR012001">
    <property type="entry name" value="Thiamin_PyroP_enz_TPP-bd_dom"/>
</dbReference>
<comment type="caution">
    <text evidence="8">The sequence shown here is derived from an EMBL/GenBank/DDBJ whole genome shotgun (WGS) entry which is preliminary data.</text>
</comment>
<comment type="pathway">
    <text evidence="6">Quinol/quinone metabolism; menaquinone biosynthesis.</text>
</comment>
<dbReference type="PIRSF" id="PIRSF004983">
    <property type="entry name" value="MenD"/>
    <property type="match status" value="1"/>
</dbReference>
<sequence length="603" mass="62357">MSGESGLASAATDAAAALLCRLVELGVEHIVLSPGSRSQALALVAAELERRGAVRLHVRVDERVAGFTALGIGRESRMPAAVVCTSGTAVANLMPAALEAHHAGVPLLLLTADRPPELRGVGANQTTRQPGMFSPSVRYEADLPVPEGCDTEGDEEQSVMLRRVAEEAVAAALGAGLRSAGPVHLNLPYREPLAGDLPAWFGVPTAELASTTDDDPDGPPAPDVAAADEASGALYQGGGGIGVSDVPDDPEEQPFVVVRGPRTVVVAGSDAGPDAEVLAHAGGWPLIAEIVSGARFGRYLVHGYRALLRDPELGGRVERAIVLGHPTLSREVAALLSDPEVEVIALRGPGEPLNLNGATTAVDTVAVATGDADREWLGAWLHASREASVDLAPPPPDAEGLTSAVPQERLGAIAAELAAARAPIDRAVLVDAVWRATWPHDRLMFGSSRLVRVADDLLGGKKVPVHANRGLAGIDGTVATATGIALASQTAGRPGVTRVLLGDLALLHDVGALLLPPGETEPRIQVIVGNDGGGTIFDGLEVAGVAGADAMDRVLYTPHSVRLEHLARAYGWEYQRVTTRTALDQALTAPAGGRQLIEVPLAR</sequence>
<dbReference type="InterPro" id="IPR029061">
    <property type="entry name" value="THDP-binding"/>
</dbReference>
<comment type="catalytic activity">
    <reaction evidence="6">
        <text>isochorismate + 2-oxoglutarate + H(+) = 5-enolpyruvoyl-6-hydroxy-2-succinyl-cyclohex-3-ene-1-carboxylate + CO2</text>
        <dbReference type="Rhea" id="RHEA:25593"/>
        <dbReference type="ChEBI" id="CHEBI:15378"/>
        <dbReference type="ChEBI" id="CHEBI:16526"/>
        <dbReference type="ChEBI" id="CHEBI:16810"/>
        <dbReference type="ChEBI" id="CHEBI:29780"/>
        <dbReference type="ChEBI" id="CHEBI:58818"/>
        <dbReference type="EC" id="2.2.1.9"/>
    </reaction>
</comment>
<evidence type="ECO:0000313" key="9">
    <source>
        <dbReference type="Proteomes" id="UP000602532"/>
    </source>
</evidence>